<reference evidence="2" key="1">
    <citation type="submission" date="2022-11" db="UniProtKB">
        <authorList>
            <consortium name="WormBaseParasite"/>
        </authorList>
    </citation>
    <scope>IDENTIFICATION</scope>
</reference>
<protein>
    <submittedName>
        <fullName evidence="2">Uncharacterized protein</fullName>
    </submittedName>
</protein>
<name>A0AC34FWM5_9BILA</name>
<organism evidence="1 2">
    <name type="scientific">Panagrolaimus sp. ES5</name>
    <dbReference type="NCBI Taxonomy" id="591445"/>
    <lineage>
        <taxon>Eukaryota</taxon>
        <taxon>Metazoa</taxon>
        <taxon>Ecdysozoa</taxon>
        <taxon>Nematoda</taxon>
        <taxon>Chromadorea</taxon>
        <taxon>Rhabditida</taxon>
        <taxon>Tylenchina</taxon>
        <taxon>Panagrolaimomorpha</taxon>
        <taxon>Panagrolaimoidea</taxon>
        <taxon>Panagrolaimidae</taxon>
        <taxon>Panagrolaimus</taxon>
    </lineage>
</organism>
<accession>A0AC34FWM5</accession>
<sequence>MFIIDEKTHELCDTIKATTVKKLFNSILPMKSKLKFVFVSFKFAQIFDNENDFVLSKVIRDFLNLHSIPNHFCSVEHKMAYNTLIAANISPKINDYFLHVCVDTKIIRVECTCFTVDGHQTIEDRVVESSRYEEWTKSFLTMLKSSEVTKAVLFSPGPDMSMLKKFINVLMSNKDFKFGDKLIVIDYDKILEAEEQAIVEMAKWFFDRSYIKFYILPRIQRPVEIFGVIGDSKMTFITAEYLESIPFKKAIIAAKSIQKICMMEIVEGKVIETLKMDDQKCHQRKVTLKIESECFPELLVESIIIPEIKGLPKKLDKISELSETKIPVIGFFGQSSVICVYKDGGYQFLDSWNGLYGNELFINLEQSKPKYGMDAIKMDKMSSVVYDLIKIMSMPLDEIVVDENWKFVITKDSENPVLIEFDNFEGEKKAATTKLLMAMLIKEQIKCIKNEMGAAEKPVEIGFCFFDTFSEGEKKRVESGIEESCKLLKMSCKFISV</sequence>
<evidence type="ECO:0000313" key="2">
    <source>
        <dbReference type="WBParaSite" id="ES5_v2.g21716.t1"/>
    </source>
</evidence>
<proteinExistence type="predicted"/>
<dbReference type="WBParaSite" id="ES5_v2.g21716.t1">
    <property type="protein sequence ID" value="ES5_v2.g21716.t1"/>
    <property type="gene ID" value="ES5_v2.g21716"/>
</dbReference>
<dbReference type="Proteomes" id="UP000887579">
    <property type="component" value="Unplaced"/>
</dbReference>
<evidence type="ECO:0000313" key="1">
    <source>
        <dbReference type="Proteomes" id="UP000887579"/>
    </source>
</evidence>